<organism evidence="1 2">
    <name type="scientific">Vermiconidia calcicola</name>
    <dbReference type="NCBI Taxonomy" id="1690605"/>
    <lineage>
        <taxon>Eukaryota</taxon>
        <taxon>Fungi</taxon>
        <taxon>Dikarya</taxon>
        <taxon>Ascomycota</taxon>
        <taxon>Pezizomycotina</taxon>
        <taxon>Dothideomycetes</taxon>
        <taxon>Dothideomycetidae</taxon>
        <taxon>Mycosphaerellales</taxon>
        <taxon>Extremaceae</taxon>
        <taxon>Vermiconidia</taxon>
    </lineage>
</organism>
<accession>A0ACC3NFF6</accession>
<name>A0ACC3NFF6_9PEZI</name>
<dbReference type="Proteomes" id="UP001281147">
    <property type="component" value="Unassembled WGS sequence"/>
</dbReference>
<sequence length="143" mass="15679">MPEPSQLVLLEQLPSIKAGTKIRFLACVHAYNPKQGELILRDRYPATTPETPTAIVNVTNVLENANHELLEVGAWLNVVGYVTKPADSIKSAVVASKQNRNERTTKPLEPRSVEATMLWSAGAVNLNRYKSAVRGYQKPPSSG</sequence>
<evidence type="ECO:0000313" key="1">
    <source>
        <dbReference type="EMBL" id="KAK3714490.1"/>
    </source>
</evidence>
<gene>
    <name evidence="1" type="ORF">LTR37_007796</name>
</gene>
<protein>
    <submittedName>
        <fullName evidence="1">Uncharacterized protein</fullName>
    </submittedName>
</protein>
<dbReference type="EMBL" id="JAUTXU010000055">
    <property type="protein sequence ID" value="KAK3714490.1"/>
    <property type="molecule type" value="Genomic_DNA"/>
</dbReference>
<comment type="caution">
    <text evidence="1">The sequence shown here is derived from an EMBL/GenBank/DDBJ whole genome shotgun (WGS) entry which is preliminary data.</text>
</comment>
<keyword evidence="2" id="KW-1185">Reference proteome</keyword>
<evidence type="ECO:0000313" key="2">
    <source>
        <dbReference type="Proteomes" id="UP001281147"/>
    </source>
</evidence>
<proteinExistence type="predicted"/>
<reference evidence="1" key="1">
    <citation type="submission" date="2023-07" db="EMBL/GenBank/DDBJ databases">
        <title>Black Yeasts Isolated from many extreme environments.</title>
        <authorList>
            <person name="Coleine C."/>
            <person name="Stajich J.E."/>
            <person name="Selbmann L."/>
        </authorList>
    </citation>
    <scope>NUCLEOTIDE SEQUENCE</scope>
    <source>
        <strain evidence="1">CCFEE 5714</strain>
    </source>
</reference>